<evidence type="ECO:0000313" key="3">
    <source>
        <dbReference type="Proteomes" id="UP000479114"/>
    </source>
</evidence>
<dbReference type="KEGG" id="prz:GZH47_25260"/>
<reference evidence="2 3" key="1">
    <citation type="submission" date="2020-02" db="EMBL/GenBank/DDBJ databases">
        <title>Paenibacillus sp. nov., isolated from rhizosphere soil of tomato.</title>
        <authorList>
            <person name="Weon H.-Y."/>
            <person name="Lee S.A."/>
        </authorList>
    </citation>
    <scope>NUCLEOTIDE SEQUENCE [LARGE SCALE GENOMIC DNA]</scope>
    <source>
        <strain evidence="2 3">14171R-81</strain>
    </source>
</reference>
<keyword evidence="3" id="KW-1185">Reference proteome</keyword>
<dbReference type="EMBL" id="CP048286">
    <property type="protein sequence ID" value="QHW33780.1"/>
    <property type="molecule type" value="Genomic_DNA"/>
</dbReference>
<dbReference type="Proteomes" id="UP000479114">
    <property type="component" value="Chromosome"/>
</dbReference>
<protein>
    <submittedName>
        <fullName evidence="2">DUF5412 domain-containing protein</fullName>
    </submittedName>
</protein>
<evidence type="ECO:0000256" key="1">
    <source>
        <dbReference type="SAM" id="Phobius"/>
    </source>
</evidence>
<dbReference type="InterPro" id="IPR035406">
    <property type="entry name" value="DUF5412"/>
</dbReference>
<proteinExistence type="predicted"/>
<evidence type="ECO:0000313" key="2">
    <source>
        <dbReference type="EMBL" id="QHW33780.1"/>
    </source>
</evidence>
<keyword evidence="1" id="KW-1133">Transmembrane helix</keyword>
<gene>
    <name evidence="2" type="ORF">GZH47_25260</name>
</gene>
<dbReference type="AlphaFoldDB" id="A0A6C0P5F8"/>
<dbReference type="RefSeq" id="WP_162643778.1">
    <property type="nucleotide sequence ID" value="NZ_CP048286.1"/>
</dbReference>
<keyword evidence="1" id="KW-0472">Membrane</keyword>
<name>A0A6C0P5F8_9BACL</name>
<sequence>MPGMMEETDLLRDDTMRKLVKFITIIGICLVLIAAYVFYRQQTNDFGYTEGTPFDAPLASPNGEYSAQAFYRYYGGAAGGTMMFVNITDHRHEDAVRTIYYEQTHHTPTISWADNRTLAITNPSDYENYDAVLDVTTDVYDATGRACRAYKIKKKFHCVTESK</sequence>
<keyword evidence="1" id="KW-0812">Transmembrane</keyword>
<dbReference type="Pfam" id="PF17428">
    <property type="entry name" value="DUF5412"/>
    <property type="match status" value="1"/>
</dbReference>
<feature type="transmembrane region" description="Helical" evidence="1">
    <location>
        <begin position="20"/>
        <end position="39"/>
    </location>
</feature>
<organism evidence="2 3">
    <name type="scientific">Paenibacillus rhizovicinus</name>
    <dbReference type="NCBI Taxonomy" id="2704463"/>
    <lineage>
        <taxon>Bacteria</taxon>
        <taxon>Bacillati</taxon>
        <taxon>Bacillota</taxon>
        <taxon>Bacilli</taxon>
        <taxon>Bacillales</taxon>
        <taxon>Paenibacillaceae</taxon>
        <taxon>Paenibacillus</taxon>
    </lineage>
</organism>
<accession>A0A6C0P5F8</accession>